<dbReference type="EMBL" id="CP097509">
    <property type="protein sequence ID" value="URE18158.1"/>
    <property type="molecule type" value="Genomic_DNA"/>
</dbReference>
<accession>A0A9E7KF52</accession>
<dbReference type="PANTHER" id="PTHR37611">
    <property type="entry name" value="VIRUS-SPECIFIC-SIGNALING-PATHWAY REGULATED PROTEIN-RELATED"/>
    <property type="match status" value="1"/>
</dbReference>
<protein>
    <submittedName>
        <fullName evidence="1">Uncharacterized protein</fullName>
    </submittedName>
</protein>
<name>A0A9E7KF52_9LILI</name>
<evidence type="ECO:0000313" key="1">
    <source>
        <dbReference type="EMBL" id="URE18158.1"/>
    </source>
</evidence>
<sequence length="141" mass="15082">MAADGWEKTFEDENLDDMYGPAIDDAILMKLLDESESASEEADGDRLESVIRSLEDEIGAAGMAPEAVHRGEDCEDCGLDEILSDLDGHDCSRSSTSVVEDSLGWTEMGGSDSGEWSVDECMHEAGGVSCGDAKCCYHYGA</sequence>
<dbReference type="Proteomes" id="UP001055439">
    <property type="component" value="Chromosome 7"/>
</dbReference>
<reference evidence="1" key="1">
    <citation type="submission" date="2022-05" db="EMBL/GenBank/DDBJ databases">
        <title>The Musa troglodytarum L. genome provides insights into the mechanism of non-climacteric behaviour and enrichment of carotenoids.</title>
        <authorList>
            <person name="Wang J."/>
        </authorList>
    </citation>
    <scope>NUCLEOTIDE SEQUENCE</scope>
    <source>
        <tissue evidence="1">Leaf</tissue>
    </source>
</reference>
<dbReference type="PANTHER" id="PTHR37611:SF4">
    <property type="entry name" value="OS06G0538400 PROTEIN"/>
    <property type="match status" value="1"/>
</dbReference>
<proteinExistence type="predicted"/>
<dbReference type="OrthoDB" id="664611at2759"/>
<organism evidence="1 2">
    <name type="scientific">Musa troglodytarum</name>
    <name type="common">fe'i banana</name>
    <dbReference type="NCBI Taxonomy" id="320322"/>
    <lineage>
        <taxon>Eukaryota</taxon>
        <taxon>Viridiplantae</taxon>
        <taxon>Streptophyta</taxon>
        <taxon>Embryophyta</taxon>
        <taxon>Tracheophyta</taxon>
        <taxon>Spermatophyta</taxon>
        <taxon>Magnoliopsida</taxon>
        <taxon>Liliopsida</taxon>
        <taxon>Zingiberales</taxon>
        <taxon>Musaceae</taxon>
        <taxon>Musa</taxon>
    </lineage>
</organism>
<dbReference type="AlphaFoldDB" id="A0A9E7KF52"/>
<evidence type="ECO:0000313" key="2">
    <source>
        <dbReference type="Proteomes" id="UP001055439"/>
    </source>
</evidence>
<gene>
    <name evidence="1" type="ORF">MUK42_33365</name>
</gene>
<keyword evidence="2" id="KW-1185">Reference proteome</keyword>